<proteinExistence type="predicted"/>
<sequence length="61" mass="7176">MTLQLEMVVHSGHFIFAWCDCYGLHGVTQCMWCGESIWQAESHCIIKMYVKFNSMKIGWYP</sequence>
<name>A0A0A8ZZT1_ARUDO</name>
<accession>A0A0A8ZZT1</accession>
<evidence type="ECO:0000313" key="1">
    <source>
        <dbReference type="EMBL" id="JAD42255.1"/>
    </source>
</evidence>
<dbReference type="AlphaFoldDB" id="A0A0A8ZZT1"/>
<organism evidence="1">
    <name type="scientific">Arundo donax</name>
    <name type="common">Giant reed</name>
    <name type="synonym">Donax arundinaceus</name>
    <dbReference type="NCBI Taxonomy" id="35708"/>
    <lineage>
        <taxon>Eukaryota</taxon>
        <taxon>Viridiplantae</taxon>
        <taxon>Streptophyta</taxon>
        <taxon>Embryophyta</taxon>
        <taxon>Tracheophyta</taxon>
        <taxon>Spermatophyta</taxon>
        <taxon>Magnoliopsida</taxon>
        <taxon>Liliopsida</taxon>
        <taxon>Poales</taxon>
        <taxon>Poaceae</taxon>
        <taxon>PACMAD clade</taxon>
        <taxon>Arundinoideae</taxon>
        <taxon>Arundineae</taxon>
        <taxon>Arundo</taxon>
    </lineage>
</organism>
<reference evidence="1" key="2">
    <citation type="journal article" date="2015" name="Data Brief">
        <title>Shoot transcriptome of the giant reed, Arundo donax.</title>
        <authorList>
            <person name="Barrero R.A."/>
            <person name="Guerrero F.D."/>
            <person name="Moolhuijzen P."/>
            <person name="Goolsby J.A."/>
            <person name="Tidwell J."/>
            <person name="Bellgard S.E."/>
            <person name="Bellgard M.I."/>
        </authorList>
    </citation>
    <scope>NUCLEOTIDE SEQUENCE</scope>
    <source>
        <tissue evidence="1">Shoot tissue taken approximately 20 cm above the soil surface</tissue>
    </source>
</reference>
<protein>
    <submittedName>
        <fullName evidence="1">Uncharacterized protein</fullName>
    </submittedName>
</protein>
<reference evidence="1" key="1">
    <citation type="submission" date="2014-09" db="EMBL/GenBank/DDBJ databases">
        <authorList>
            <person name="Magalhaes I.L.F."/>
            <person name="Oliveira U."/>
            <person name="Santos F.R."/>
            <person name="Vidigal T.H.D.A."/>
            <person name="Brescovit A.D."/>
            <person name="Santos A.J."/>
        </authorList>
    </citation>
    <scope>NUCLEOTIDE SEQUENCE</scope>
    <source>
        <tissue evidence="1">Shoot tissue taken approximately 20 cm above the soil surface</tissue>
    </source>
</reference>
<dbReference type="EMBL" id="GBRH01255640">
    <property type="protein sequence ID" value="JAD42255.1"/>
    <property type="molecule type" value="Transcribed_RNA"/>
</dbReference>